<feature type="non-terminal residue" evidence="1">
    <location>
        <position position="1"/>
    </location>
</feature>
<sequence>LILYAVNKNLAVGVKIITLDCCVNRVCWCFVTRGMNTAGQSELVVLLELMEDELTSSSVHPPMDIFMHFQMIYEEALKGGTI</sequence>
<dbReference type="GO" id="GO:0016197">
    <property type="term" value="P:endosomal transport"/>
    <property type="evidence" value="ECO:0007669"/>
    <property type="project" value="TreeGrafter"/>
</dbReference>
<name>A0A0B6YE94_9EUPU</name>
<dbReference type="AlphaFoldDB" id="A0A0B6YE94"/>
<accession>A0A0B6YE94</accession>
<protein>
    <submittedName>
        <fullName evidence="1">Uncharacterized protein</fullName>
    </submittedName>
</protein>
<evidence type="ECO:0000313" key="1">
    <source>
        <dbReference type="EMBL" id="CEK54508.1"/>
    </source>
</evidence>
<gene>
    <name evidence="1" type="primary">ORF22987</name>
</gene>
<dbReference type="PANTHER" id="PTHR46319">
    <property type="entry name" value="ZINC FINGER FYVE DOMAIN-CONTAINING PROTEIN"/>
    <property type="match status" value="1"/>
</dbReference>
<dbReference type="GO" id="GO:0031901">
    <property type="term" value="C:early endosome membrane"/>
    <property type="evidence" value="ECO:0007669"/>
    <property type="project" value="TreeGrafter"/>
</dbReference>
<dbReference type="PANTHER" id="PTHR46319:SF3">
    <property type="entry name" value="ZINC FINGER FYVE DOMAIN-CONTAINING PROTEIN"/>
    <property type="match status" value="1"/>
</dbReference>
<organism evidence="1">
    <name type="scientific">Arion vulgaris</name>
    <dbReference type="NCBI Taxonomy" id="1028688"/>
    <lineage>
        <taxon>Eukaryota</taxon>
        <taxon>Metazoa</taxon>
        <taxon>Spiralia</taxon>
        <taxon>Lophotrochozoa</taxon>
        <taxon>Mollusca</taxon>
        <taxon>Gastropoda</taxon>
        <taxon>Heterobranchia</taxon>
        <taxon>Euthyneura</taxon>
        <taxon>Panpulmonata</taxon>
        <taxon>Eupulmonata</taxon>
        <taxon>Stylommatophora</taxon>
        <taxon>Helicina</taxon>
        <taxon>Arionoidea</taxon>
        <taxon>Arionidae</taxon>
        <taxon>Arion</taxon>
    </lineage>
</organism>
<proteinExistence type="predicted"/>
<dbReference type="EMBL" id="HACG01007643">
    <property type="protein sequence ID" value="CEK54508.1"/>
    <property type="molecule type" value="Transcribed_RNA"/>
</dbReference>
<reference evidence="1" key="1">
    <citation type="submission" date="2014-12" db="EMBL/GenBank/DDBJ databases">
        <title>Insight into the proteome of Arion vulgaris.</title>
        <authorList>
            <person name="Aradska J."/>
            <person name="Bulat T."/>
            <person name="Smidak R."/>
            <person name="Sarate P."/>
            <person name="Gangsoo J."/>
            <person name="Sialana F."/>
            <person name="Bilban M."/>
            <person name="Lubec G."/>
        </authorList>
    </citation>
    <scope>NUCLEOTIDE SEQUENCE</scope>
    <source>
        <tissue evidence="1">Skin</tissue>
    </source>
</reference>
<feature type="non-terminal residue" evidence="1">
    <location>
        <position position="82"/>
    </location>
</feature>